<proteinExistence type="predicted"/>
<dbReference type="GO" id="GO:0005886">
    <property type="term" value="C:plasma membrane"/>
    <property type="evidence" value="ECO:0007669"/>
    <property type="project" value="TreeGrafter"/>
</dbReference>
<dbReference type="PANTHER" id="PTHR24186:SF46">
    <property type="entry name" value="PROTEIN ACCELERATED CELL DEATH 6-LIKE"/>
    <property type="match status" value="1"/>
</dbReference>
<comment type="subcellular location">
    <subcellularLocation>
        <location evidence="1">Membrane</location>
        <topology evidence="1">Multi-pass membrane protein</topology>
    </subcellularLocation>
</comment>
<sequence>MEKMEGTKVMDNELYKAAMKGDSTILTSVAVTGDERTETKANILHIAIRHDRYDFIKTALGKFPHLVCESNLDNNTPFHIGAKMGNTRILELLVNCYNKAALEGLVPWRVKNSEGNTPLHVALICAKLQFAENLVMIDPELTAFVNDSGETPLHLAVRYQVSDGDRESVLDAMKLIVTSSPRGISKVESLPKESSEHTTTLLLEKKPSVACIRDSDGLTPLLRAALFKTPDISTIESILNYCPQSIEVCDSSGKTFFHLLSEHSHRDDSKDLLSIQETINSLKNHQDFEGNTPAHLAVKNRNIFMLRFLFRVSADFAIKNKENVSAADLLQQQSEEFHNLQLNNQGKNSLIPWTRIEEEDEKLQNLLSKSHQRGIIDTERRRNNWHGGNVLHDLIYTLWFNEVNGKRPLEDDDVQEFIKQALDGSPVLICETNEVGETPLHQIAKLFPDFIDQSVLRMVCYYFKRFQDEYGVEGLYLPPWRMKDKDGNTPLHIALMRCAPLRCFREFVELDGGLLEYQNDEMQTPLHLLSPPDLSSTSFEEVTDIRWCEGADLYDKDGLTPLLKAAREANIPLVKLLYLLNPSSVGYKTKNDQKTFWHLLASETHFDSRDNRETSLELLLEIRCDGNALKYLVEADHDGNTPLHIAIEKRNFQFARFIMEIAPQDSFENIMRKRNGKDLTPIDLIGSAECFENFIWSKHELMTHLLGARSLSGVPTAMVKDSTNTIGVIAALLATITFTAAFTVPGGLNTDNGIPLLMRKAAFQVFMVSDILAMCLSMMILFCLLWTMGNQRERVVILDLAIFLLELSFYATLLAFMTGLYVTTFHVAAWVAIFACAICSLLILLMRQRVVTSAIRPIINIAFVSGKAASSVKEFLYLLLCCVPKREMIRCSQQPNEIQKLKLKRHEHELVKTWRASYRCNGCQELVSSNWSFNCNKCNLDLHPECALKNHKKDDMPSWIPKRIMTCCSKQPKETNQGGHSSPTHGDAHAERGAPPSPMWRATVIHSMLGQLIVILIYNLHPKCALKNNEKAELGEGSKVKATDEEGKARAKDDESKADTKEDSICEGDV</sequence>
<protein>
    <recommendedName>
        <fullName evidence="14">PGG domain-containing protein</fullName>
    </recommendedName>
</protein>
<dbReference type="AlphaFoldDB" id="A0A9Q1QR50"/>
<dbReference type="PROSITE" id="PS50297">
    <property type="entry name" value="ANK_REP_REGION"/>
    <property type="match status" value="2"/>
</dbReference>
<evidence type="ECO:0000256" key="2">
    <source>
        <dbReference type="ARBA" id="ARBA00022692"/>
    </source>
</evidence>
<dbReference type="Pfam" id="PF03107">
    <property type="entry name" value="C1_2"/>
    <property type="match status" value="1"/>
</dbReference>
<feature type="compositionally biased region" description="Basic and acidic residues" evidence="8">
    <location>
        <begin position="1030"/>
        <end position="1064"/>
    </location>
</feature>
<gene>
    <name evidence="12" type="ORF">Cgig2_020268</name>
</gene>
<evidence type="ECO:0000256" key="8">
    <source>
        <dbReference type="SAM" id="MobiDB-lite"/>
    </source>
</evidence>
<dbReference type="Pfam" id="PF13962">
    <property type="entry name" value="PGG"/>
    <property type="match status" value="1"/>
</dbReference>
<dbReference type="InterPro" id="IPR046349">
    <property type="entry name" value="C1-like_sf"/>
</dbReference>
<dbReference type="PROSITE" id="PS50088">
    <property type="entry name" value="ANK_REPEAT"/>
    <property type="match status" value="2"/>
</dbReference>
<keyword evidence="6 9" id="KW-0472">Membrane</keyword>
<feature type="region of interest" description="Disordered" evidence="8">
    <location>
        <begin position="971"/>
        <end position="995"/>
    </location>
</feature>
<feature type="compositionally biased region" description="Polar residues" evidence="8">
    <location>
        <begin position="974"/>
        <end position="984"/>
    </location>
</feature>
<accession>A0A9Q1QR50</accession>
<evidence type="ECO:0000256" key="4">
    <source>
        <dbReference type="ARBA" id="ARBA00022989"/>
    </source>
</evidence>
<comment type="caution">
    <text evidence="12">The sequence shown here is derived from an EMBL/GenBank/DDBJ whole genome shotgun (WGS) entry which is preliminary data.</text>
</comment>
<dbReference type="PANTHER" id="PTHR24186">
    <property type="entry name" value="PROTEIN PHOSPHATASE 1 REGULATORY SUBUNIT"/>
    <property type="match status" value="1"/>
</dbReference>
<evidence type="ECO:0000256" key="1">
    <source>
        <dbReference type="ARBA" id="ARBA00004141"/>
    </source>
</evidence>
<feature type="transmembrane region" description="Helical" evidence="9">
    <location>
        <begin position="800"/>
        <end position="821"/>
    </location>
</feature>
<dbReference type="InterPro" id="IPR004146">
    <property type="entry name" value="DC1"/>
</dbReference>
<feature type="transmembrane region" description="Helical" evidence="9">
    <location>
        <begin position="827"/>
        <end position="846"/>
    </location>
</feature>
<dbReference type="SUPFAM" id="SSF48403">
    <property type="entry name" value="Ankyrin repeat"/>
    <property type="match status" value="2"/>
</dbReference>
<dbReference type="EMBL" id="JAKOGI010000014">
    <property type="protein sequence ID" value="KAJ8450631.1"/>
    <property type="molecule type" value="Genomic_DNA"/>
</dbReference>
<dbReference type="InterPro" id="IPR026961">
    <property type="entry name" value="PGG_dom"/>
</dbReference>
<organism evidence="12 13">
    <name type="scientific">Carnegiea gigantea</name>
    <dbReference type="NCBI Taxonomy" id="171969"/>
    <lineage>
        <taxon>Eukaryota</taxon>
        <taxon>Viridiplantae</taxon>
        <taxon>Streptophyta</taxon>
        <taxon>Embryophyta</taxon>
        <taxon>Tracheophyta</taxon>
        <taxon>Spermatophyta</taxon>
        <taxon>Magnoliopsida</taxon>
        <taxon>eudicotyledons</taxon>
        <taxon>Gunneridae</taxon>
        <taxon>Pentapetalae</taxon>
        <taxon>Caryophyllales</taxon>
        <taxon>Cactineae</taxon>
        <taxon>Cactaceae</taxon>
        <taxon>Cactoideae</taxon>
        <taxon>Echinocereeae</taxon>
        <taxon>Carnegiea</taxon>
    </lineage>
</organism>
<evidence type="ECO:0000313" key="12">
    <source>
        <dbReference type="EMBL" id="KAJ8450631.1"/>
    </source>
</evidence>
<keyword evidence="4 9" id="KW-1133">Transmembrane helix</keyword>
<dbReference type="InterPro" id="IPR002110">
    <property type="entry name" value="Ankyrin_rpt"/>
</dbReference>
<dbReference type="Gene3D" id="1.25.40.20">
    <property type="entry name" value="Ankyrin repeat-containing domain"/>
    <property type="match status" value="4"/>
</dbReference>
<feature type="domain" description="PGG" evidence="11">
    <location>
        <begin position="719"/>
        <end position="822"/>
    </location>
</feature>
<keyword evidence="13" id="KW-1185">Reference proteome</keyword>
<name>A0A9Q1QR50_9CARY</name>
<feature type="repeat" description="ANK" evidence="7">
    <location>
        <begin position="638"/>
        <end position="660"/>
    </location>
</feature>
<keyword evidence="5 7" id="KW-0040">ANK repeat</keyword>
<evidence type="ECO:0000259" key="11">
    <source>
        <dbReference type="Pfam" id="PF13962"/>
    </source>
</evidence>
<dbReference type="InterPro" id="IPR036770">
    <property type="entry name" value="Ankyrin_rpt-contain_sf"/>
</dbReference>
<dbReference type="SUPFAM" id="SSF57889">
    <property type="entry name" value="Cysteine-rich domain"/>
    <property type="match status" value="1"/>
</dbReference>
<feature type="repeat" description="ANK" evidence="7">
    <location>
        <begin position="289"/>
        <end position="321"/>
    </location>
</feature>
<dbReference type="Pfam" id="PF13637">
    <property type="entry name" value="Ank_4"/>
    <property type="match status" value="1"/>
</dbReference>
<dbReference type="OrthoDB" id="6718656at2759"/>
<dbReference type="SMART" id="SM00248">
    <property type="entry name" value="ANK"/>
    <property type="match status" value="9"/>
</dbReference>
<evidence type="ECO:0000256" key="7">
    <source>
        <dbReference type="PROSITE-ProRule" id="PRU00023"/>
    </source>
</evidence>
<evidence type="ECO:0000256" key="6">
    <source>
        <dbReference type="ARBA" id="ARBA00023136"/>
    </source>
</evidence>
<evidence type="ECO:0000256" key="9">
    <source>
        <dbReference type="SAM" id="Phobius"/>
    </source>
</evidence>
<evidence type="ECO:0000256" key="3">
    <source>
        <dbReference type="ARBA" id="ARBA00022737"/>
    </source>
</evidence>
<dbReference type="Proteomes" id="UP001153076">
    <property type="component" value="Unassembled WGS sequence"/>
</dbReference>
<reference evidence="12" key="1">
    <citation type="submission" date="2022-04" db="EMBL/GenBank/DDBJ databases">
        <title>Carnegiea gigantea Genome sequencing and assembly v2.</title>
        <authorList>
            <person name="Copetti D."/>
            <person name="Sanderson M.J."/>
            <person name="Burquez A."/>
            <person name="Wojciechowski M.F."/>
        </authorList>
    </citation>
    <scope>NUCLEOTIDE SEQUENCE</scope>
    <source>
        <strain evidence="12">SGP5-SGP5p</strain>
        <tissue evidence="12">Aerial part</tissue>
    </source>
</reference>
<evidence type="ECO:0000313" key="13">
    <source>
        <dbReference type="Proteomes" id="UP001153076"/>
    </source>
</evidence>
<evidence type="ECO:0000259" key="10">
    <source>
        <dbReference type="Pfam" id="PF03107"/>
    </source>
</evidence>
<keyword evidence="3" id="KW-0677">Repeat</keyword>
<keyword evidence="2 9" id="KW-0812">Transmembrane</keyword>
<evidence type="ECO:0008006" key="14">
    <source>
        <dbReference type="Google" id="ProtNLM"/>
    </source>
</evidence>
<evidence type="ECO:0000256" key="5">
    <source>
        <dbReference type="ARBA" id="ARBA00023043"/>
    </source>
</evidence>
<feature type="region of interest" description="Disordered" evidence="8">
    <location>
        <begin position="1030"/>
        <end position="1070"/>
    </location>
</feature>
<feature type="domain" description="DC1" evidence="10">
    <location>
        <begin position="904"/>
        <end position="947"/>
    </location>
</feature>
<feature type="transmembrane region" description="Helical" evidence="9">
    <location>
        <begin position="765"/>
        <end position="788"/>
    </location>
</feature>